<dbReference type="EMBL" id="OU594962">
    <property type="protein sequence ID" value="CAG9286097.1"/>
    <property type="molecule type" value="Genomic_DNA"/>
</dbReference>
<name>A0A8J9S9E5_PHATR</name>
<evidence type="ECO:0000313" key="2">
    <source>
        <dbReference type="EMBL" id="CAG9286097.1"/>
    </source>
</evidence>
<evidence type="ECO:0000256" key="1">
    <source>
        <dbReference type="SAM" id="SignalP"/>
    </source>
</evidence>
<feature type="signal peptide" evidence="1">
    <location>
        <begin position="1"/>
        <end position="27"/>
    </location>
</feature>
<dbReference type="Proteomes" id="UP000836788">
    <property type="component" value="Chromosome 21"/>
</dbReference>
<feature type="chain" id="PRO_5035474973" description="Cyclic nucleotide-binding domain-containing protein" evidence="1">
    <location>
        <begin position="28"/>
        <end position="373"/>
    </location>
</feature>
<dbReference type="AlphaFoldDB" id="A0A8J9S9E5"/>
<sequence length="373" mass="40905">MSQKSTFGYRPKLVLASLLVSVSLVEGFANQVQRSPFGRLENGLPFDRRPSRVCLESTRSSKAVERFTSPLATSTMALPVFLASTVPLAGSLEAPSTAFAAFIAVLPAIDPSVEAEVLNDMAHVALDLTTFFGPTKILIRCFMVIGRLFAMGADYLPDHSMHPEELVFQLFMLCVAWCGLLKAALPMALATFASKISLRDGKSYNSLFEPAGMTWSQYKAMSAFALDWIEVGPGEIITSDEDAKEDQYFYWLYCGDATVESNGNLLYTVERPKSSGFIAGCSDDAGLGLFGETRLLRLMDASKRNNNKLKKSSSKKAYLRTTVEAGPSGATLMRVKISNLNRLMAFDQDLAQTIRNLLFQTMQDKLAAQCQSL</sequence>
<keyword evidence="1" id="KW-0732">Signal</keyword>
<gene>
    <name evidence="2" type="ORF">PTTT1_LOCUS31211</name>
</gene>
<protein>
    <recommendedName>
        <fullName evidence="3">Cyclic nucleotide-binding domain-containing protein</fullName>
    </recommendedName>
</protein>
<reference evidence="2" key="1">
    <citation type="submission" date="2022-02" db="EMBL/GenBank/DDBJ databases">
        <authorList>
            <person name="Giguere J D."/>
        </authorList>
    </citation>
    <scope>NUCLEOTIDE SEQUENCE</scope>
    <source>
        <strain evidence="2">CCAP 1055/1</strain>
    </source>
</reference>
<evidence type="ECO:0008006" key="3">
    <source>
        <dbReference type="Google" id="ProtNLM"/>
    </source>
</evidence>
<organism evidence="2">
    <name type="scientific">Phaeodactylum tricornutum</name>
    <name type="common">Diatom</name>
    <dbReference type="NCBI Taxonomy" id="2850"/>
    <lineage>
        <taxon>Eukaryota</taxon>
        <taxon>Sar</taxon>
        <taxon>Stramenopiles</taxon>
        <taxon>Ochrophyta</taxon>
        <taxon>Bacillariophyta</taxon>
        <taxon>Bacillariophyceae</taxon>
        <taxon>Bacillariophycidae</taxon>
        <taxon>Naviculales</taxon>
        <taxon>Phaeodactylaceae</taxon>
        <taxon>Phaeodactylum</taxon>
    </lineage>
</organism>
<proteinExistence type="predicted"/>
<accession>A0A8J9S9E5</accession>